<dbReference type="EMBL" id="CP047166">
    <property type="protein sequence ID" value="QRF67561.1"/>
    <property type="molecule type" value="Genomic_DNA"/>
</dbReference>
<dbReference type="InterPro" id="IPR023166">
    <property type="entry name" value="BaiN-like_dom_sf"/>
</dbReference>
<dbReference type="Gene3D" id="2.40.30.10">
    <property type="entry name" value="Translation factors"/>
    <property type="match status" value="1"/>
</dbReference>
<dbReference type="InterPro" id="IPR004792">
    <property type="entry name" value="BaiN-like"/>
</dbReference>
<reference evidence="6 7" key="1">
    <citation type="submission" date="2019-12" db="EMBL/GenBank/DDBJ databases">
        <title>Complete Genome Sequence of a Quorum-Sensing Bacterium,Rhodobacteraceae bacterium C31, Isolated from a marine microalgae symbiotic bacteria.</title>
        <authorList>
            <person name="Zhang Y."/>
        </authorList>
    </citation>
    <scope>NUCLEOTIDE SEQUENCE [LARGE SCALE GENOMIC DNA]</scope>
    <source>
        <strain evidence="6 7">C31</strain>
    </source>
</reference>
<dbReference type="InterPro" id="IPR057661">
    <property type="entry name" value="RsdA/BaiN/AoA(So)_Rossmann"/>
</dbReference>
<keyword evidence="2" id="KW-0285">Flavoprotein</keyword>
<name>A0ABX7FCG6_9RHOB</name>
<dbReference type="InterPro" id="IPR055178">
    <property type="entry name" value="RsdA/BaiN/AoA(So)-like_dom"/>
</dbReference>
<dbReference type="Gene3D" id="1.10.8.260">
    <property type="entry name" value="HI0933 insert domain-like"/>
    <property type="match status" value="1"/>
</dbReference>
<evidence type="ECO:0000259" key="4">
    <source>
        <dbReference type="Pfam" id="PF03486"/>
    </source>
</evidence>
<dbReference type="PANTHER" id="PTHR42887:SF1">
    <property type="entry name" value="BLR3961 PROTEIN"/>
    <property type="match status" value="1"/>
</dbReference>
<dbReference type="NCBIfam" id="TIGR00275">
    <property type="entry name" value="aminoacetone oxidase family FAD-binding enzyme"/>
    <property type="match status" value="1"/>
</dbReference>
<feature type="domain" description="RsdA/BaiN/AoA(So)-like insert" evidence="5">
    <location>
        <begin position="192"/>
        <end position="335"/>
    </location>
</feature>
<dbReference type="PANTHER" id="PTHR42887">
    <property type="entry name" value="OS12G0638800 PROTEIN"/>
    <property type="match status" value="1"/>
</dbReference>
<dbReference type="InterPro" id="IPR036188">
    <property type="entry name" value="FAD/NAD-bd_sf"/>
</dbReference>
<dbReference type="SUPFAM" id="SSF160996">
    <property type="entry name" value="HI0933 insert domain-like"/>
    <property type="match status" value="1"/>
</dbReference>
<gene>
    <name evidence="6" type="ORF">GQA70_15320</name>
</gene>
<evidence type="ECO:0000313" key="6">
    <source>
        <dbReference type="EMBL" id="QRF67561.1"/>
    </source>
</evidence>
<comment type="cofactor">
    <cofactor evidence="1">
        <name>FAD</name>
        <dbReference type="ChEBI" id="CHEBI:57692"/>
    </cofactor>
</comment>
<feature type="domain" description="RsdA/BaiN/AoA(So)-like Rossmann fold-like" evidence="4">
    <location>
        <begin position="5"/>
        <end position="387"/>
    </location>
</feature>
<dbReference type="NCBIfam" id="TIGR03862">
    <property type="entry name" value="flavo_PP4765"/>
    <property type="match status" value="1"/>
</dbReference>
<dbReference type="Gene3D" id="3.50.50.60">
    <property type="entry name" value="FAD/NAD(P)-binding domain"/>
    <property type="match status" value="1"/>
</dbReference>
<dbReference type="Proteomes" id="UP000596387">
    <property type="component" value="Chromosome"/>
</dbReference>
<dbReference type="Pfam" id="PF03486">
    <property type="entry name" value="HI0933_like"/>
    <property type="match status" value="1"/>
</dbReference>
<dbReference type="SUPFAM" id="SSF51905">
    <property type="entry name" value="FAD/NAD(P)-binding domain"/>
    <property type="match status" value="1"/>
</dbReference>
<accession>A0ABX7FCG6</accession>
<dbReference type="InterPro" id="IPR022460">
    <property type="entry name" value="Flavoprotein_PP4765"/>
</dbReference>
<dbReference type="Pfam" id="PF22780">
    <property type="entry name" value="HI0933_like_1st"/>
    <property type="match status" value="1"/>
</dbReference>
<keyword evidence="7" id="KW-1185">Reference proteome</keyword>
<evidence type="ECO:0000259" key="5">
    <source>
        <dbReference type="Pfam" id="PF22780"/>
    </source>
</evidence>
<protein>
    <submittedName>
        <fullName evidence="6">TIGR03862 family flavoprotein</fullName>
    </submittedName>
</protein>
<evidence type="ECO:0000256" key="2">
    <source>
        <dbReference type="ARBA" id="ARBA00022630"/>
    </source>
</evidence>
<evidence type="ECO:0000256" key="1">
    <source>
        <dbReference type="ARBA" id="ARBA00001974"/>
    </source>
</evidence>
<sequence>MTRVDALVIGGGPAGLMAADALLSEGRRVLLAEAKPSVARKFLMAGKSGLNLTKDEPSEAFHSAYGGSEPSLRAALTEFGTGAVQHWAVGLGQPVFTGSSGRVFPRAMKASPLLRAWLRRLDGMGLELRTRWRWQGWDGAVALFETPEGAQRVTSGATVLALGGASWARLGSDGAWAPVLGALGVGLAPFAPSNAGVLVDWSSHMTRHFGAPVKNALFRAGAMANRGEAVISVRGLEGGGIYPLTPALREGHGLTIDLLPDLSTGALAARLSARPRGKQSLSSWLRKTLKLPPVTLALLQDCARPLPVTPEALSSILKALPVPVAGLRPMDEAISTAGGLRFDALTPDLMLTARPGCFCAGEMLDWEAPTGGYLLTACLATGRQAGRSAAGWLNRAP</sequence>
<evidence type="ECO:0000256" key="3">
    <source>
        <dbReference type="ARBA" id="ARBA00022827"/>
    </source>
</evidence>
<evidence type="ECO:0000313" key="7">
    <source>
        <dbReference type="Proteomes" id="UP000596387"/>
    </source>
</evidence>
<proteinExistence type="predicted"/>
<keyword evidence="3" id="KW-0274">FAD</keyword>
<organism evidence="6 7">
    <name type="scientific">Ponticoccus alexandrii</name>
    <dbReference type="NCBI Taxonomy" id="1943633"/>
    <lineage>
        <taxon>Bacteria</taxon>
        <taxon>Pseudomonadati</taxon>
        <taxon>Pseudomonadota</taxon>
        <taxon>Alphaproteobacteria</taxon>
        <taxon>Rhodobacterales</taxon>
        <taxon>Roseobacteraceae</taxon>
        <taxon>Ponticoccus</taxon>
    </lineage>
</organism>